<feature type="transmembrane region" description="Helical" evidence="11">
    <location>
        <begin position="6"/>
        <end position="25"/>
    </location>
</feature>
<evidence type="ECO:0000256" key="8">
    <source>
        <dbReference type="ARBA" id="ARBA00022989"/>
    </source>
</evidence>
<dbReference type="InterPro" id="IPR004387">
    <property type="entry name" value="Pept_M50_Zn"/>
</dbReference>
<protein>
    <recommendedName>
        <fullName evidence="12">Peptidase M50 domain-containing protein</fullName>
    </recommendedName>
</protein>
<evidence type="ECO:0000256" key="10">
    <source>
        <dbReference type="ARBA" id="ARBA00023136"/>
    </source>
</evidence>
<comment type="subcellular location">
    <subcellularLocation>
        <location evidence="2">Membrane</location>
        <topology evidence="2">Multi-pass membrane protein</topology>
    </subcellularLocation>
</comment>
<dbReference type="AlphaFoldDB" id="A0A1F4XJ25"/>
<evidence type="ECO:0000256" key="9">
    <source>
        <dbReference type="ARBA" id="ARBA00023049"/>
    </source>
</evidence>
<evidence type="ECO:0000256" key="6">
    <source>
        <dbReference type="ARBA" id="ARBA00022801"/>
    </source>
</evidence>
<evidence type="ECO:0000256" key="7">
    <source>
        <dbReference type="ARBA" id="ARBA00022833"/>
    </source>
</evidence>
<dbReference type="STRING" id="1817814.A2V81_00380"/>
<gene>
    <name evidence="13" type="ORF">A2V81_00380</name>
</gene>
<keyword evidence="7" id="KW-0862">Zinc</keyword>
<evidence type="ECO:0000313" key="14">
    <source>
        <dbReference type="Proteomes" id="UP000177614"/>
    </source>
</evidence>
<dbReference type="Proteomes" id="UP000177614">
    <property type="component" value="Unassembled WGS sequence"/>
</dbReference>
<accession>A0A1F4XJ25</accession>
<evidence type="ECO:0000256" key="1">
    <source>
        <dbReference type="ARBA" id="ARBA00001947"/>
    </source>
</evidence>
<keyword evidence="5 11" id="KW-0812">Transmembrane</keyword>
<comment type="similarity">
    <text evidence="3">Belongs to the peptidase M50B family.</text>
</comment>
<evidence type="ECO:0000256" key="3">
    <source>
        <dbReference type="ARBA" id="ARBA00007931"/>
    </source>
</evidence>
<evidence type="ECO:0000256" key="5">
    <source>
        <dbReference type="ARBA" id="ARBA00022692"/>
    </source>
</evidence>
<dbReference type="GO" id="GO:0006508">
    <property type="term" value="P:proteolysis"/>
    <property type="evidence" value="ECO:0007669"/>
    <property type="project" value="UniProtKB-KW"/>
</dbReference>
<dbReference type="InterPro" id="IPR036034">
    <property type="entry name" value="PDZ_sf"/>
</dbReference>
<sequence>MLETLFSFIFQLASFLFLIGILVFVHELGHFWVARRCGVRVEEFAFGLPPKLWSVKKGNTTYAINAIPFGGYVKMYGQNDFAPISSAKAPLSHEHFEAKTWWQKSLILCAGVFMNMLLAVILLTGGYLIGMQPLIPGSPIFEQALEKQGVAIYEIKKDSIAEKYAIPADTTIHSVNGTLITSSEQFKTLLEEAKPQGVTLELKNGNENIVRTIPAMPADQTIGIAYADAIKINTVQLPVGQALYYGVSDSFTVLFDTFRGLGSLVVQLFSTLEISQDVTGPIGIFRLTSEVSKIGIIPFLQLLALLSISLAAINIIPFPALDGGRLIFVLLEAIIGKRFNKLLEGKIHLVGMALLLLFMISITYQDIVRLF</sequence>
<dbReference type="PANTHER" id="PTHR42837">
    <property type="entry name" value="REGULATOR OF SIGMA-E PROTEASE RSEP"/>
    <property type="match status" value="1"/>
</dbReference>
<feature type="domain" description="Peptidase M50" evidence="12">
    <location>
        <begin position="15"/>
        <end position="357"/>
    </location>
</feature>
<feature type="transmembrane region" description="Helical" evidence="11">
    <location>
        <begin position="296"/>
        <end position="316"/>
    </location>
</feature>
<comment type="cofactor">
    <cofactor evidence="1">
        <name>Zn(2+)</name>
        <dbReference type="ChEBI" id="CHEBI:29105"/>
    </cofactor>
</comment>
<dbReference type="PANTHER" id="PTHR42837:SF2">
    <property type="entry name" value="MEMBRANE METALLOPROTEASE ARASP2, CHLOROPLASTIC-RELATED"/>
    <property type="match status" value="1"/>
</dbReference>
<evidence type="ECO:0000256" key="11">
    <source>
        <dbReference type="SAM" id="Phobius"/>
    </source>
</evidence>
<evidence type="ECO:0000259" key="12">
    <source>
        <dbReference type="Pfam" id="PF02163"/>
    </source>
</evidence>
<proteinExistence type="inferred from homology"/>
<keyword evidence="9" id="KW-0482">Metalloprotease</keyword>
<evidence type="ECO:0000313" key="13">
    <source>
        <dbReference type="EMBL" id="OGC81697.1"/>
    </source>
</evidence>
<dbReference type="Pfam" id="PF02163">
    <property type="entry name" value="Peptidase_M50"/>
    <property type="match status" value="1"/>
</dbReference>
<dbReference type="SUPFAM" id="SSF50156">
    <property type="entry name" value="PDZ domain-like"/>
    <property type="match status" value="1"/>
</dbReference>
<dbReference type="Gene3D" id="2.30.42.10">
    <property type="match status" value="1"/>
</dbReference>
<keyword evidence="4" id="KW-0645">Protease</keyword>
<keyword evidence="8 11" id="KW-1133">Transmembrane helix</keyword>
<dbReference type="InterPro" id="IPR008915">
    <property type="entry name" value="Peptidase_M50"/>
</dbReference>
<dbReference type="GO" id="GO:0004222">
    <property type="term" value="F:metalloendopeptidase activity"/>
    <property type="evidence" value="ECO:0007669"/>
    <property type="project" value="InterPro"/>
</dbReference>
<evidence type="ECO:0000256" key="4">
    <source>
        <dbReference type="ARBA" id="ARBA00022670"/>
    </source>
</evidence>
<keyword evidence="10 11" id="KW-0472">Membrane</keyword>
<dbReference type="GO" id="GO:0016020">
    <property type="term" value="C:membrane"/>
    <property type="evidence" value="ECO:0007669"/>
    <property type="project" value="UniProtKB-SubCell"/>
</dbReference>
<dbReference type="CDD" id="cd06163">
    <property type="entry name" value="S2P-M50_PDZ_RseP-like"/>
    <property type="match status" value="1"/>
</dbReference>
<keyword evidence="6" id="KW-0378">Hydrolase</keyword>
<feature type="transmembrane region" description="Helical" evidence="11">
    <location>
        <begin position="347"/>
        <end position="364"/>
    </location>
</feature>
<reference evidence="13 14" key="1">
    <citation type="journal article" date="2016" name="Nat. Commun.">
        <title>Thousands of microbial genomes shed light on interconnected biogeochemical processes in an aquifer system.</title>
        <authorList>
            <person name="Anantharaman K."/>
            <person name="Brown C.T."/>
            <person name="Hug L.A."/>
            <person name="Sharon I."/>
            <person name="Castelle C.J."/>
            <person name="Probst A.J."/>
            <person name="Thomas B.C."/>
            <person name="Singh A."/>
            <person name="Wilkins M.J."/>
            <person name="Karaoz U."/>
            <person name="Brodie E.L."/>
            <person name="Williams K.H."/>
            <person name="Hubbard S.S."/>
            <person name="Banfield J.F."/>
        </authorList>
    </citation>
    <scope>NUCLEOTIDE SEQUENCE [LARGE SCALE GENOMIC DNA]</scope>
</reference>
<name>A0A1F4XJ25_9BACT</name>
<organism evidence="13 14">
    <name type="scientific">Candidatus Abawacabacteria bacterium RBG_16_42_10</name>
    <dbReference type="NCBI Taxonomy" id="1817814"/>
    <lineage>
        <taxon>Bacteria</taxon>
        <taxon>Candidatus Abawacaibacteriota</taxon>
    </lineage>
</organism>
<comment type="caution">
    <text evidence="13">The sequence shown here is derived from an EMBL/GenBank/DDBJ whole genome shotgun (WGS) entry which is preliminary data.</text>
</comment>
<feature type="transmembrane region" description="Helical" evidence="11">
    <location>
        <begin position="106"/>
        <end position="129"/>
    </location>
</feature>
<dbReference type="EMBL" id="MEWR01000022">
    <property type="protein sequence ID" value="OGC81697.1"/>
    <property type="molecule type" value="Genomic_DNA"/>
</dbReference>
<evidence type="ECO:0000256" key="2">
    <source>
        <dbReference type="ARBA" id="ARBA00004141"/>
    </source>
</evidence>